<accession>A0A7X4YBM3</accession>
<evidence type="ECO:0000313" key="15">
    <source>
        <dbReference type="Proteomes" id="UP000537825"/>
    </source>
</evidence>
<evidence type="ECO:0000259" key="13">
    <source>
        <dbReference type="Pfam" id="PF03264"/>
    </source>
</evidence>
<dbReference type="AlphaFoldDB" id="A0A7X4YBM3"/>
<name>A0A7X4YBM3_9BACT</name>
<evidence type="ECO:0000256" key="11">
    <source>
        <dbReference type="ARBA" id="ARBA00023136"/>
    </source>
</evidence>
<gene>
    <name evidence="14" type="primary">nrfH</name>
    <name evidence="14" type="ORF">GTZ93_22105</name>
</gene>
<evidence type="ECO:0000256" key="6">
    <source>
        <dbReference type="ARBA" id="ARBA00022692"/>
    </source>
</evidence>
<dbReference type="Gene3D" id="1.10.3820.10">
    <property type="entry name" value="Di-heme elbow motif domain"/>
    <property type="match status" value="1"/>
</dbReference>
<evidence type="ECO:0000256" key="2">
    <source>
        <dbReference type="ARBA" id="ARBA00007395"/>
    </source>
</evidence>
<dbReference type="GO" id="GO:0022900">
    <property type="term" value="P:electron transport chain"/>
    <property type="evidence" value="ECO:0007669"/>
    <property type="project" value="InterPro"/>
</dbReference>
<dbReference type="InterPro" id="IPR051174">
    <property type="entry name" value="Cytochrome_c-type_ET"/>
</dbReference>
<organism evidence="14 15">
    <name type="scientific">Corallococcus exiguus</name>
    <dbReference type="NCBI Taxonomy" id="83462"/>
    <lineage>
        <taxon>Bacteria</taxon>
        <taxon>Pseudomonadati</taxon>
        <taxon>Myxococcota</taxon>
        <taxon>Myxococcia</taxon>
        <taxon>Myxococcales</taxon>
        <taxon>Cystobacterineae</taxon>
        <taxon>Myxococcaceae</taxon>
        <taxon>Corallococcus</taxon>
    </lineage>
</organism>
<protein>
    <submittedName>
        <fullName evidence="14">Cytochrome c nitrite reductase small subunit</fullName>
        <ecNumber evidence="14">1.7.2.2</ecNumber>
    </submittedName>
</protein>
<dbReference type="GO" id="GO:0005886">
    <property type="term" value="C:plasma membrane"/>
    <property type="evidence" value="ECO:0007669"/>
    <property type="project" value="UniProtKB-SubCell"/>
</dbReference>
<keyword evidence="14" id="KW-0560">Oxidoreductase</keyword>
<keyword evidence="4" id="KW-1003">Cell membrane</keyword>
<keyword evidence="6 12" id="KW-0812">Transmembrane</keyword>
<dbReference type="GO" id="GO:0009055">
    <property type="term" value="F:electron transfer activity"/>
    <property type="evidence" value="ECO:0007669"/>
    <property type="project" value="TreeGrafter"/>
</dbReference>
<comment type="similarity">
    <text evidence="2">Belongs to the NapC/NirT/NrfH family.</text>
</comment>
<evidence type="ECO:0000256" key="4">
    <source>
        <dbReference type="ARBA" id="ARBA00022475"/>
    </source>
</evidence>
<reference evidence="14 15" key="1">
    <citation type="submission" date="2020-01" db="EMBL/GenBank/DDBJ databases">
        <title>The draft genome sequence of Corallococcus exiguus DSM 14696.</title>
        <authorList>
            <person name="Zhang X."/>
            <person name="Zhu H."/>
        </authorList>
    </citation>
    <scope>NUCLEOTIDE SEQUENCE [LARGE SCALE GENOMIC DNA]</scope>
    <source>
        <strain evidence="14 15">DSM 14696</strain>
    </source>
</reference>
<keyword evidence="8" id="KW-0249">Electron transport</keyword>
<keyword evidence="11 12" id="KW-0472">Membrane</keyword>
<evidence type="ECO:0000256" key="5">
    <source>
        <dbReference type="ARBA" id="ARBA00022617"/>
    </source>
</evidence>
<evidence type="ECO:0000256" key="1">
    <source>
        <dbReference type="ARBA" id="ARBA00004236"/>
    </source>
</evidence>
<evidence type="ECO:0000256" key="9">
    <source>
        <dbReference type="ARBA" id="ARBA00022989"/>
    </source>
</evidence>
<evidence type="ECO:0000256" key="7">
    <source>
        <dbReference type="ARBA" id="ARBA00022723"/>
    </source>
</evidence>
<dbReference type="InterPro" id="IPR036280">
    <property type="entry name" value="Multihaem_cyt_sf"/>
</dbReference>
<keyword evidence="10" id="KW-0408">Iron</keyword>
<feature type="transmembrane region" description="Helical" evidence="12">
    <location>
        <begin position="17"/>
        <end position="40"/>
    </location>
</feature>
<keyword evidence="5" id="KW-0349">Heme</keyword>
<dbReference type="EC" id="1.7.2.2" evidence="14"/>
<dbReference type="InterPro" id="IPR017571">
    <property type="entry name" value="NrfH"/>
</dbReference>
<evidence type="ECO:0000313" key="14">
    <source>
        <dbReference type="EMBL" id="NBC42498.1"/>
    </source>
</evidence>
<dbReference type="EMBL" id="JAAAPK010000005">
    <property type="protein sequence ID" value="NBC42498.1"/>
    <property type="molecule type" value="Genomic_DNA"/>
</dbReference>
<evidence type="ECO:0000256" key="8">
    <source>
        <dbReference type="ARBA" id="ARBA00022982"/>
    </source>
</evidence>
<sequence>MGDLCRVAHVLFASRTVLAVILGIAMGVAVGLGGFTFAYAKGSSYLRDDPAACANCHIMNEQYDGWRKSSHHAVATCNDCHTPAGFLPKYYTKASNGFWHSFYFTTGTFPDPIRLRPGNRVVTENACRKCHASIVEAIETPPTGHGQVAPGEQLQCLTCHNSVGHPEGSGNPELIRKENAR</sequence>
<dbReference type="Proteomes" id="UP000537825">
    <property type="component" value="Unassembled WGS sequence"/>
</dbReference>
<dbReference type="GO" id="GO:0009061">
    <property type="term" value="P:anaerobic respiration"/>
    <property type="evidence" value="ECO:0007669"/>
    <property type="project" value="TreeGrafter"/>
</dbReference>
<dbReference type="InterPro" id="IPR038266">
    <property type="entry name" value="NapC/NirT_cytc_sf"/>
</dbReference>
<keyword evidence="7" id="KW-0479">Metal-binding</keyword>
<dbReference type="NCBIfam" id="TIGR03153">
    <property type="entry name" value="cytochr_NrfH"/>
    <property type="match status" value="1"/>
</dbReference>
<dbReference type="PANTHER" id="PTHR30333">
    <property type="entry name" value="CYTOCHROME C-TYPE PROTEIN"/>
    <property type="match status" value="1"/>
</dbReference>
<dbReference type="GO" id="GO:0042279">
    <property type="term" value="F:nitrite reductase (cytochrome, ammonia-forming) activity"/>
    <property type="evidence" value="ECO:0007669"/>
    <property type="project" value="UniProtKB-EC"/>
</dbReference>
<proteinExistence type="inferred from homology"/>
<evidence type="ECO:0000256" key="12">
    <source>
        <dbReference type="SAM" id="Phobius"/>
    </source>
</evidence>
<evidence type="ECO:0000256" key="10">
    <source>
        <dbReference type="ARBA" id="ARBA00023004"/>
    </source>
</evidence>
<keyword evidence="9 12" id="KW-1133">Transmembrane helix</keyword>
<dbReference type="InterPro" id="IPR005126">
    <property type="entry name" value="NapC/NirT_cyt_c_N"/>
</dbReference>
<dbReference type="Pfam" id="PF03264">
    <property type="entry name" value="Cytochrom_NNT"/>
    <property type="match status" value="1"/>
</dbReference>
<dbReference type="GO" id="GO:0046872">
    <property type="term" value="F:metal ion binding"/>
    <property type="evidence" value="ECO:0007669"/>
    <property type="project" value="UniProtKB-KW"/>
</dbReference>
<comment type="caution">
    <text evidence="14">The sequence shown here is derived from an EMBL/GenBank/DDBJ whole genome shotgun (WGS) entry which is preliminary data.</text>
</comment>
<dbReference type="SUPFAM" id="SSF48695">
    <property type="entry name" value="Multiheme cytochromes"/>
    <property type="match status" value="1"/>
</dbReference>
<keyword evidence="3" id="KW-0813">Transport</keyword>
<dbReference type="PANTHER" id="PTHR30333:SF1">
    <property type="entry name" value="CYTOCHROME C-TYPE PROTEIN NAPC"/>
    <property type="match status" value="1"/>
</dbReference>
<feature type="domain" description="NapC/NirT cytochrome c N-terminal" evidence="13">
    <location>
        <begin position="20"/>
        <end position="166"/>
    </location>
</feature>
<comment type="subcellular location">
    <subcellularLocation>
        <location evidence="1">Cell membrane</location>
    </subcellularLocation>
</comment>
<keyword evidence="15" id="KW-1185">Reference proteome</keyword>
<evidence type="ECO:0000256" key="3">
    <source>
        <dbReference type="ARBA" id="ARBA00022448"/>
    </source>
</evidence>